<dbReference type="EMBL" id="BMXK01000011">
    <property type="protein sequence ID" value="GHD11017.1"/>
    <property type="molecule type" value="Genomic_DNA"/>
</dbReference>
<feature type="signal peptide" evidence="1">
    <location>
        <begin position="1"/>
        <end position="24"/>
    </location>
</feature>
<dbReference type="PROSITE" id="PS51257">
    <property type="entry name" value="PROKAR_LIPOPROTEIN"/>
    <property type="match status" value="1"/>
</dbReference>
<organism evidence="2 3">
    <name type="scientific">Zhihengliuella salsuginis</name>
    <dbReference type="NCBI Taxonomy" id="578222"/>
    <lineage>
        <taxon>Bacteria</taxon>
        <taxon>Bacillati</taxon>
        <taxon>Actinomycetota</taxon>
        <taxon>Actinomycetes</taxon>
        <taxon>Micrococcales</taxon>
        <taxon>Micrococcaceae</taxon>
        <taxon>Zhihengliuella</taxon>
    </lineage>
</organism>
<dbReference type="Proteomes" id="UP000642819">
    <property type="component" value="Unassembled WGS sequence"/>
</dbReference>
<feature type="chain" id="PRO_5045791305" description="Lipoprotein" evidence="1">
    <location>
        <begin position="25"/>
        <end position="159"/>
    </location>
</feature>
<evidence type="ECO:0000313" key="2">
    <source>
        <dbReference type="EMBL" id="GHD11017.1"/>
    </source>
</evidence>
<gene>
    <name evidence="2" type="ORF">GCM10008096_25170</name>
</gene>
<keyword evidence="3" id="KW-1185">Reference proteome</keyword>
<keyword evidence="1" id="KW-0732">Signal</keyword>
<accession>A0ABQ3GJN0</accession>
<name>A0ABQ3GJN0_9MICC</name>
<evidence type="ECO:0000313" key="3">
    <source>
        <dbReference type="Proteomes" id="UP000642819"/>
    </source>
</evidence>
<protein>
    <recommendedName>
        <fullName evidence="4">Lipoprotein</fullName>
    </recommendedName>
</protein>
<sequence>MKTARRWRIAGAAAVLAVGSTALAGCSGPTYDDASEIVPSFAGEQAAKDHLPEPADTFIPEDMDPAKTRLVGQSADLQYFAAPLGDEEICLIPVNGQGDATMMGCTSVDGFGGLRVANGDKTEEAWLVATSEAQEILSGVDQSQWEQKSPNLLVKNAPE</sequence>
<reference evidence="3" key="1">
    <citation type="journal article" date="2019" name="Int. J. Syst. Evol. Microbiol.">
        <title>The Global Catalogue of Microorganisms (GCM) 10K type strain sequencing project: providing services to taxonomists for standard genome sequencing and annotation.</title>
        <authorList>
            <consortium name="The Broad Institute Genomics Platform"/>
            <consortium name="The Broad Institute Genome Sequencing Center for Infectious Disease"/>
            <person name="Wu L."/>
            <person name="Ma J."/>
        </authorList>
    </citation>
    <scope>NUCLEOTIDE SEQUENCE [LARGE SCALE GENOMIC DNA]</scope>
    <source>
        <strain evidence="3">KCTC 19466</strain>
    </source>
</reference>
<dbReference type="RefSeq" id="WP_189350939.1">
    <property type="nucleotide sequence ID" value="NZ_BMXK01000011.1"/>
</dbReference>
<evidence type="ECO:0000256" key="1">
    <source>
        <dbReference type="SAM" id="SignalP"/>
    </source>
</evidence>
<evidence type="ECO:0008006" key="4">
    <source>
        <dbReference type="Google" id="ProtNLM"/>
    </source>
</evidence>
<comment type="caution">
    <text evidence="2">The sequence shown here is derived from an EMBL/GenBank/DDBJ whole genome shotgun (WGS) entry which is preliminary data.</text>
</comment>
<proteinExistence type="predicted"/>